<keyword evidence="1 2" id="KW-0238">DNA-binding</keyword>
<dbReference type="SUPFAM" id="SSF46894">
    <property type="entry name" value="C-terminal effector domain of the bipartite response regulators"/>
    <property type="match status" value="1"/>
</dbReference>
<sequence length="355" mass="36628">MKSDSLRFGRFTLQISSRRLHCDGVVVDVSSRYFDALVLLATNAGALVSKDQFMDDVWRGVPVTDEALTQCIRSLRRVLADDATRPMFIETVPKHGYRFIAPVERDVGPAATTSVATATTTDWATFWVLGGAGVVGGGLAGLLGGLFYGFAGASQPMASGMGATSIVLVLTAITVLVALLGAAGVSFGIAAVGLWNSARWSATMAGGAVGGFLIGGIVKLLGLDAFNLVLGQSPTQMTGALEGAVIGAAVGLGLWFGRRQVRHMPLRFAILPAALIGGLGGAGIVMAGGRLLGGSIYELARLLPQSRLRFDQIGGFFGETGFGPISQIVTAGLEGMLFAAGVTAAILLAQRQRGA</sequence>
<feature type="transmembrane region" description="Helical" evidence="3">
    <location>
        <begin position="268"/>
        <end position="289"/>
    </location>
</feature>
<dbReference type="RefSeq" id="WP_183941943.1">
    <property type="nucleotide sequence ID" value="NZ_BAABBG010000005.1"/>
</dbReference>
<feature type="DNA-binding region" description="OmpR/PhoB-type" evidence="2">
    <location>
        <begin position="3"/>
        <end position="101"/>
    </location>
</feature>
<dbReference type="PANTHER" id="PTHR47691:SF3">
    <property type="entry name" value="HTH-TYPE TRANSCRIPTIONAL REGULATOR RV0890C-RELATED"/>
    <property type="match status" value="1"/>
</dbReference>
<dbReference type="Gene3D" id="1.10.10.10">
    <property type="entry name" value="Winged helix-like DNA-binding domain superfamily/Winged helix DNA-binding domain"/>
    <property type="match status" value="1"/>
</dbReference>
<dbReference type="GO" id="GO:0006355">
    <property type="term" value="P:regulation of DNA-templated transcription"/>
    <property type="evidence" value="ECO:0007669"/>
    <property type="project" value="InterPro"/>
</dbReference>
<evidence type="ECO:0000259" key="4">
    <source>
        <dbReference type="PROSITE" id="PS51755"/>
    </source>
</evidence>
<organism evidence="5 6">
    <name type="scientific">Sphingorhabdus rigui</name>
    <dbReference type="NCBI Taxonomy" id="1282858"/>
    <lineage>
        <taxon>Bacteria</taxon>
        <taxon>Pseudomonadati</taxon>
        <taxon>Pseudomonadota</taxon>
        <taxon>Alphaproteobacteria</taxon>
        <taxon>Sphingomonadales</taxon>
        <taxon>Sphingomonadaceae</taxon>
        <taxon>Sphingorhabdus</taxon>
    </lineage>
</organism>
<dbReference type="EMBL" id="JACIEA010000002">
    <property type="protein sequence ID" value="MBB3943651.1"/>
    <property type="molecule type" value="Genomic_DNA"/>
</dbReference>
<comment type="caution">
    <text evidence="5">The sequence shown here is derived from an EMBL/GenBank/DDBJ whole genome shotgun (WGS) entry which is preliminary data.</text>
</comment>
<feature type="transmembrane region" description="Helical" evidence="3">
    <location>
        <begin position="126"/>
        <end position="150"/>
    </location>
</feature>
<keyword evidence="3" id="KW-0812">Transmembrane</keyword>
<dbReference type="InterPro" id="IPR036388">
    <property type="entry name" value="WH-like_DNA-bd_sf"/>
</dbReference>
<feature type="transmembrane region" description="Helical" evidence="3">
    <location>
        <begin position="236"/>
        <end position="256"/>
    </location>
</feature>
<evidence type="ECO:0000256" key="2">
    <source>
        <dbReference type="PROSITE-ProRule" id="PRU01091"/>
    </source>
</evidence>
<reference evidence="5 6" key="1">
    <citation type="submission" date="2020-08" db="EMBL/GenBank/DDBJ databases">
        <title>Genomic Encyclopedia of Type Strains, Phase IV (KMG-IV): sequencing the most valuable type-strain genomes for metagenomic binning, comparative biology and taxonomic classification.</title>
        <authorList>
            <person name="Goeker M."/>
        </authorList>
    </citation>
    <scope>NUCLEOTIDE SEQUENCE [LARGE SCALE GENOMIC DNA]</scope>
    <source>
        <strain evidence="5 6">DSM 29050</strain>
    </source>
</reference>
<gene>
    <name evidence="5" type="ORF">GGR91_001909</name>
</gene>
<evidence type="ECO:0000313" key="6">
    <source>
        <dbReference type="Proteomes" id="UP000581447"/>
    </source>
</evidence>
<name>A0A840B171_9SPHN</name>
<feature type="transmembrane region" description="Helical" evidence="3">
    <location>
        <begin position="325"/>
        <end position="349"/>
    </location>
</feature>
<feature type="transmembrane region" description="Helical" evidence="3">
    <location>
        <begin position="207"/>
        <end position="230"/>
    </location>
</feature>
<dbReference type="PROSITE" id="PS51755">
    <property type="entry name" value="OMPR_PHOB"/>
    <property type="match status" value="1"/>
</dbReference>
<dbReference type="InterPro" id="IPR016032">
    <property type="entry name" value="Sig_transdc_resp-reg_C-effctor"/>
</dbReference>
<keyword evidence="3" id="KW-0472">Membrane</keyword>
<evidence type="ECO:0000256" key="3">
    <source>
        <dbReference type="SAM" id="Phobius"/>
    </source>
</evidence>
<dbReference type="GO" id="GO:0000160">
    <property type="term" value="P:phosphorelay signal transduction system"/>
    <property type="evidence" value="ECO:0007669"/>
    <property type="project" value="InterPro"/>
</dbReference>
<keyword evidence="6" id="KW-1185">Reference proteome</keyword>
<dbReference type="CDD" id="cd00383">
    <property type="entry name" value="trans_reg_C"/>
    <property type="match status" value="1"/>
</dbReference>
<dbReference type="InterPro" id="IPR001867">
    <property type="entry name" value="OmpR/PhoB-type_DNA-bd"/>
</dbReference>
<dbReference type="AlphaFoldDB" id="A0A840B171"/>
<feature type="transmembrane region" description="Helical" evidence="3">
    <location>
        <begin position="162"/>
        <end position="195"/>
    </location>
</feature>
<protein>
    <submittedName>
        <fullName evidence="5">DNA-binding winged helix-turn-helix (WHTH) protein</fullName>
    </submittedName>
</protein>
<evidence type="ECO:0000313" key="5">
    <source>
        <dbReference type="EMBL" id="MBB3943651.1"/>
    </source>
</evidence>
<keyword evidence="3" id="KW-1133">Transmembrane helix</keyword>
<evidence type="ECO:0000256" key="1">
    <source>
        <dbReference type="ARBA" id="ARBA00023125"/>
    </source>
</evidence>
<dbReference type="Pfam" id="PF00486">
    <property type="entry name" value="Trans_reg_C"/>
    <property type="match status" value="1"/>
</dbReference>
<dbReference type="Proteomes" id="UP000581447">
    <property type="component" value="Unassembled WGS sequence"/>
</dbReference>
<dbReference type="SMART" id="SM00862">
    <property type="entry name" value="Trans_reg_C"/>
    <property type="match status" value="1"/>
</dbReference>
<accession>A0A840B171</accession>
<dbReference type="GO" id="GO:0003677">
    <property type="term" value="F:DNA binding"/>
    <property type="evidence" value="ECO:0007669"/>
    <property type="project" value="UniProtKB-UniRule"/>
</dbReference>
<feature type="domain" description="OmpR/PhoB-type" evidence="4">
    <location>
        <begin position="3"/>
        <end position="101"/>
    </location>
</feature>
<dbReference type="PANTHER" id="PTHR47691">
    <property type="entry name" value="REGULATOR-RELATED"/>
    <property type="match status" value="1"/>
</dbReference>
<proteinExistence type="predicted"/>